<comment type="caution">
    <text evidence="3">The sequence shown here is derived from an EMBL/GenBank/DDBJ whole genome shotgun (WGS) entry which is preliminary data.</text>
</comment>
<evidence type="ECO:0000313" key="4">
    <source>
        <dbReference type="Proteomes" id="UP000664369"/>
    </source>
</evidence>
<dbReference type="RefSeq" id="WP_208175064.1">
    <property type="nucleotide sequence ID" value="NZ_JAGETZ010000004.1"/>
</dbReference>
<reference evidence="3 4" key="1">
    <citation type="submission" date="2021-03" db="EMBL/GenBank/DDBJ databases">
        <authorList>
            <person name="Kim M.K."/>
        </authorList>
    </citation>
    <scope>NUCLEOTIDE SEQUENCE [LARGE SCALE GENOMIC DNA]</scope>
    <source>
        <strain evidence="3 4">BT442</strain>
    </source>
</reference>
<keyword evidence="2" id="KW-0732">Signal</keyword>
<proteinExistence type="predicted"/>
<keyword evidence="4" id="KW-1185">Reference proteome</keyword>
<feature type="compositionally biased region" description="Basic and acidic residues" evidence="1">
    <location>
        <begin position="58"/>
        <end position="88"/>
    </location>
</feature>
<protein>
    <submittedName>
        <fullName evidence="3">Uncharacterized protein</fullName>
    </submittedName>
</protein>
<evidence type="ECO:0000256" key="2">
    <source>
        <dbReference type="SAM" id="SignalP"/>
    </source>
</evidence>
<gene>
    <name evidence="3" type="ORF">J4E00_10250</name>
</gene>
<dbReference type="Proteomes" id="UP000664369">
    <property type="component" value="Unassembled WGS sequence"/>
</dbReference>
<evidence type="ECO:0000256" key="1">
    <source>
        <dbReference type="SAM" id="MobiDB-lite"/>
    </source>
</evidence>
<feature type="region of interest" description="Disordered" evidence="1">
    <location>
        <begin position="32"/>
        <end position="96"/>
    </location>
</feature>
<evidence type="ECO:0000313" key="3">
    <source>
        <dbReference type="EMBL" id="MBO2009431.1"/>
    </source>
</evidence>
<feature type="signal peptide" evidence="2">
    <location>
        <begin position="1"/>
        <end position="22"/>
    </location>
</feature>
<feature type="compositionally biased region" description="Basic and acidic residues" evidence="1">
    <location>
        <begin position="34"/>
        <end position="47"/>
    </location>
</feature>
<sequence length="118" mass="14171">MKTTLFSILAAATLFVSAPSFATAPAAFPFDNHGPYDRLNDRNDKDFNYGFDKRHRVTSQERARWEAAHRDDRRDDRRDNRFDDRNSRDFNYGYDRNHRVTDKERARWEAAHRYDGRR</sequence>
<dbReference type="EMBL" id="JAGETZ010000004">
    <property type="protein sequence ID" value="MBO2009431.1"/>
    <property type="molecule type" value="Genomic_DNA"/>
</dbReference>
<name>A0ABS3QDX0_9BACT</name>
<organism evidence="3 4">
    <name type="scientific">Hymenobacter negativus</name>
    <dbReference type="NCBI Taxonomy" id="2795026"/>
    <lineage>
        <taxon>Bacteria</taxon>
        <taxon>Pseudomonadati</taxon>
        <taxon>Bacteroidota</taxon>
        <taxon>Cytophagia</taxon>
        <taxon>Cytophagales</taxon>
        <taxon>Hymenobacteraceae</taxon>
        <taxon>Hymenobacter</taxon>
    </lineage>
</organism>
<feature type="chain" id="PRO_5045443620" evidence="2">
    <location>
        <begin position="23"/>
        <end position="118"/>
    </location>
</feature>
<accession>A0ABS3QDX0</accession>